<dbReference type="InterPro" id="IPR008179">
    <property type="entry name" value="HisE"/>
</dbReference>
<keyword evidence="23" id="KW-1185">Reference proteome</keyword>
<keyword evidence="14 19" id="KW-0560">Oxidoreductase</keyword>
<sequence>MSVFLPLLDAHVGDGALLAPLARIGPLILPPDFALTTSIPKNATRYILVDTDSSLSMDHVISLLDQGADKVIVPLALAKGLAGVVPAHRLLLLLDVANVSAVSDTIRSGVSGVLIKTPSVDVDFISSFTRFFAGSSVHVFPAASVEPPSRSTIRALHAANTTLVIPASLLTLSATDAKQINIADAFLANIVSDRKDGLFPTVVSSHLDGGRTLGLVYSSLESIQESIVSGKGVYQSRKHGLWRKGETSGATQDVVRIRLDCDADALEFSVVQHGAGFCHLERQSCFGTGEVSGLSALEHTLKSRLESAPEGSYTRRLFGDPELLRSKIMEEADELCRADTSEEIAFEAADLLYFALTRCIAGGVYLADIARSLDEKAKKVTRRPGNAKPQWTSKLTTTEGPAAHCAASTSAETPKPPTRPAATVPASATVDGAGDSGAPIRMRTHDLSATTVAERAQLLRRPVLKSDEMIAKVRPIVDDVRARGDAALLELTAKFDKAQLATPVIRPPFAPETMVLPDDVRAAIDVAYANIHKFHKAQAADTTLRVETMPGVVCSRFARPIARVGLYIPGGTAILPSTALMLGIPAQVAGCKEIVLATPPRPDGSVSPEVMYVAQLVGASAILKAGGAQAVAALAYGTASVPKVDKIFGPGNQWVTAAKMLVQNDTDALVAIDMPAGPSEVLVIADHTADAAFVAADLLSQAEHGVDSQVVLVTVGLPSERIAEIEAEVDRQARALTRVDIVRQSIPKSIIVRTGSVEEAIAFSNDYAPEHLILHLENAPAAVAAVENAGSVFVGPYSPESCGDYASGTNHTLPTNGYARQFSGVNTLSFQKHITSQEVTADGLKGLGPVVATLADCEGLDAHANAVRVRLRALA</sequence>
<evidence type="ECO:0000313" key="23">
    <source>
        <dbReference type="Proteomes" id="UP000230002"/>
    </source>
</evidence>
<comment type="catalytic activity">
    <reaction evidence="18 19">
        <text>L-histidinol + 2 NAD(+) + H2O = L-histidine + 2 NADH + 3 H(+)</text>
        <dbReference type="Rhea" id="RHEA:20641"/>
        <dbReference type="ChEBI" id="CHEBI:15377"/>
        <dbReference type="ChEBI" id="CHEBI:15378"/>
        <dbReference type="ChEBI" id="CHEBI:57540"/>
        <dbReference type="ChEBI" id="CHEBI:57595"/>
        <dbReference type="ChEBI" id="CHEBI:57699"/>
        <dbReference type="ChEBI" id="CHEBI:57945"/>
        <dbReference type="EC" id="1.1.1.23"/>
    </reaction>
</comment>
<evidence type="ECO:0000256" key="17">
    <source>
        <dbReference type="ARBA" id="ARBA00023268"/>
    </source>
</evidence>
<dbReference type="EMBL" id="AYKW01000001">
    <property type="protein sequence ID" value="PIL37113.1"/>
    <property type="molecule type" value="Genomic_DNA"/>
</dbReference>
<dbReference type="Gene3D" id="3.10.20.810">
    <property type="entry name" value="Phosphoribosyl-AMP cyclohydrolase"/>
    <property type="match status" value="1"/>
</dbReference>
<dbReference type="STRING" id="1077348.A0A2G8STS7"/>
<dbReference type="CDD" id="cd11546">
    <property type="entry name" value="NTP-PPase_His4"/>
    <property type="match status" value="1"/>
</dbReference>
<dbReference type="GO" id="GO:0004399">
    <property type="term" value="F:histidinol dehydrogenase activity"/>
    <property type="evidence" value="ECO:0007669"/>
    <property type="project" value="UniProtKB-UniRule"/>
</dbReference>
<evidence type="ECO:0000256" key="7">
    <source>
        <dbReference type="ARBA" id="ARBA00008260"/>
    </source>
</evidence>
<dbReference type="Pfam" id="PF01502">
    <property type="entry name" value="PRA-CH"/>
    <property type="match status" value="1"/>
</dbReference>
<evidence type="ECO:0000256" key="14">
    <source>
        <dbReference type="ARBA" id="ARBA00023002"/>
    </source>
</evidence>
<dbReference type="InterPro" id="IPR016298">
    <property type="entry name" value="Histidine_synth_trifunct"/>
</dbReference>
<dbReference type="GO" id="GO:0051287">
    <property type="term" value="F:NAD binding"/>
    <property type="evidence" value="ECO:0007669"/>
    <property type="project" value="UniProtKB-UniRule"/>
</dbReference>
<dbReference type="UniPathway" id="UPA00031">
    <property type="reaction ID" value="UER00007"/>
</dbReference>
<evidence type="ECO:0000256" key="6">
    <source>
        <dbReference type="ARBA" id="ARBA00005204"/>
    </source>
</evidence>
<evidence type="ECO:0000256" key="1">
    <source>
        <dbReference type="ARBA" id="ARBA00000024"/>
    </source>
</evidence>
<comment type="catalytic activity">
    <reaction evidence="2 19">
        <text>1-(5-phospho-beta-D-ribosyl)-ATP + H2O = 1-(5-phospho-beta-D-ribosyl)-5'-AMP + diphosphate + H(+)</text>
        <dbReference type="Rhea" id="RHEA:22828"/>
        <dbReference type="ChEBI" id="CHEBI:15377"/>
        <dbReference type="ChEBI" id="CHEBI:15378"/>
        <dbReference type="ChEBI" id="CHEBI:33019"/>
        <dbReference type="ChEBI" id="CHEBI:59457"/>
        <dbReference type="ChEBI" id="CHEBI:73183"/>
        <dbReference type="EC" id="3.6.1.31"/>
    </reaction>
</comment>
<dbReference type="GO" id="GO:0046872">
    <property type="term" value="F:metal ion binding"/>
    <property type="evidence" value="ECO:0007669"/>
    <property type="project" value="UniProtKB-KW"/>
</dbReference>
<keyword evidence="16 19" id="KW-0368">Histidine biosynthesis</keyword>
<dbReference type="GO" id="GO:0005829">
    <property type="term" value="C:cytosol"/>
    <property type="evidence" value="ECO:0007669"/>
    <property type="project" value="TreeGrafter"/>
</dbReference>
<dbReference type="InterPro" id="IPR016161">
    <property type="entry name" value="Ald_DH/histidinol_DH"/>
</dbReference>
<evidence type="ECO:0000256" key="3">
    <source>
        <dbReference type="ARBA" id="ARBA00001947"/>
    </source>
</evidence>
<evidence type="ECO:0000256" key="8">
    <source>
        <dbReference type="ARBA" id="ARBA00022605"/>
    </source>
</evidence>
<dbReference type="NCBIfam" id="TIGR00069">
    <property type="entry name" value="hisD"/>
    <property type="match status" value="1"/>
</dbReference>
<comment type="pathway">
    <text evidence="5">Amino-acid biosynthesis; L-histidine biosynthesis; L-histidine from 5-phospho-alpha-D-ribose 1-diphosphate: step 3/9.</text>
</comment>
<dbReference type="GO" id="GO:0004636">
    <property type="term" value="F:phosphoribosyl-ATP diphosphatase activity"/>
    <property type="evidence" value="ECO:0007669"/>
    <property type="project" value="UniProtKB-UniRule"/>
</dbReference>
<evidence type="ECO:0000256" key="16">
    <source>
        <dbReference type="ARBA" id="ARBA00023102"/>
    </source>
</evidence>
<dbReference type="InterPro" id="IPR001692">
    <property type="entry name" value="Histidinol_DH_CS"/>
</dbReference>
<feature type="compositionally biased region" description="Polar residues" evidence="20">
    <location>
        <begin position="389"/>
        <end position="399"/>
    </location>
</feature>
<dbReference type="FunFam" id="3.10.20.810:FF:000002">
    <property type="entry name" value="Histidine biosynthesis trifunctional protein"/>
    <property type="match status" value="1"/>
</dbReference>
<evidence type="ECO:0000256" key="13">
    <source>
        <dbReference type="ARBA" id="ARBA00022840"/>
    </source>
</evidence>
<dbReference type="SUPFAM" id="SSF101386">
    <property type="entry name" value="all-alpha NTP pyrophosphatases"/>
    <property type="match status" value="1"/>
</dbReference>
<dbReference type="PIRSF" id="PIRSF001257">
    <property type="entry name" value="His_trifunctional"/>
    <property type="match status" value="1"/>
</dbReference>
<dbReference type="InterPro" id="IPR012131">
    <property type="entry name" value="Hstdl_DH"/>
</dbReference>
<dbReference type="Pfam" id="PF01503">
    <property type="entry name" value="PRA-PH"/>
    <property type="match status" value="1"/>
</dbReference>
<organism evidence="22 23">
    <name type="scientific">Ganoderma sinense ZZ0214-1</name>
    <dbReference type="NCBI Taxonomy" id="1077348"/>
    <lineage>
        <taxon>Eukaryota</taxon>
        <taxon>Fungi</taxon>
        <taxon>Dikarya</taxon>
        <taxon>Basidiomycota</taxon>
        <taxon>Agaricomycotina</taxon>
        <taxon>Agaricomycetes</taxon>
        <taxon>Polyporales</taxon>
        <taxon>Polyporaceae</taxon>
        <taxon>Ganoderma</taxon>
    </lineage>
</organism>
<comment type="pathway">
    <text evidence="4">Amino-acid biosynthesis; L-histidine biosynthesis; L-histidine from 5-phospho-alpha-D-ribose 1-diphosphate: step 9/9.</text>
</comment>
<evidence type="ECO:0000256" key="2">
    <source>
        <dbReference type="ARBA" id="ARBA00001460"/>
    </source>
</evidence>
<dbReference type="CDD" id="cd06572">
    <property type="entry name" value="Histidinol_dh"/>
    <property type="match status" value="1"/>
</dbReference>
<dbReference type="EC" id="3.6.1.31" evidence="19"/>
<dbReference type="Gene3D" id="1.20.5.1300">
    <property type="match status" value="1"/>
</dbReference>
<comment type="catalytic activity">
    <reaction evidence="1 19">
        <text>1-(5-phospho-beta-D-ribosyl)-5'-AMP + H2O = 1-(5-phospho-beta-D-ribosyl)-5-[(5-phospho-beta-D-ribosylamino)methylideneamino]imidazole-4-carboxamide</text>
        <dbReference type="Rhea" id="RHEA:20049"/>
        <dbReference type="ChEBI" id="CHEBI:15377"/>
        <dbReference type="ChEBI" id="CHEBI:58435"/>
        <dbReference type="ChEBI" id="CHEBI:59457"/>
        <dbReference type="EC" id="3.5.4.19"/>
    </reaction>
</comment>
<dbReference type="PRINTS" id="PR00083">
    <property type="entry name" value="HOLDHDRGNASE"/>
</dbReference>
<dbReference type="FunFam" id="3.40.50.1980:FF:000001">
    <property type="entry name" value="Histidinol dehydrogenase"/>
    <property type="match status" value="1"/>
</dbReference>
<dbReference type="GO" id="GO:0000105">
    <property type="term" value="P:L-histidine biosynthetic process"/>
    <property type="evidence" value="ECO:0007669"/>
    <property type="project" value="UniProtKB-UniRule"/>
</dbReference>
<dbReference type="FunFam" id="1.20.5.1300:FF:000002">
    <property type="entry name" value="Histidinol dehydrogenase, chloroplastic"/>
    <property type="match status" value="1"/>
</dbReference>
<feature type="region of interest" description="Disordered" evidence="20">
    <location>
        <begin position="380"/>
        <end position="440"/>
    </location>
</feature>
<reference evidence="22 23" key="1">
    <citation type="journal article" date="2015" name="Sci. Rep.">
        <title>Chromosome-level genome map provides insights into diverse defense mechanisms in the medicinal fungus Ganoderma sinense.</title>
        <authorList>
            <person name="Zhu Y."/>
            <person name="Xu J."/>
            <person name="Sun C."/>
            <person name="Zhou S."/>
            <person name="Xu H."/>
            <person name="Nelson D.R."/>
            <person name="Qian J."/>
            <person name="Song J."/>
            <person name="Luo H."/>
            <person name="Xiang L."/>
            <person name="Li Y."/>
            <person name="Xu Z."/>
            <person name="Ji A."/>
            <person name="Wang L."/>
            <person name="Lu S."/>
            <person name="Hayward A."/>
            <person name="Sun W."/>
            <person name="Li X."/>
            <person name="Schwartz D.C."/>
            <person name="Wang Y."/>
            <person name="Chen S."/>
        </authorList>
    </citation>
    <scope>NUCLEOTIDE SEQUENCE [LARGE SCALE GENOMIC DNA]</scope>
    <source>
        <strain evidence="22 23">ZZ0214-1</strain>
    </source>
</reference>
<evidence type="ECO:0000256" key="10">
    <source>
        <dbReference type="ARBA" id="ARBA00022741"/>
    </source>
</evidence>
<dbReference type="PANTHER" id="PTHR21256:SF2">
    <property type="entry name" value="HISTIDINE BIOSYNTHESIS TRIFUNCTIONAL PROTEIN"/>
    <property type="match status" value="1"/>
</dbReference>
<dbReference type="FunFam" id="3.40.50.1980:FF:000050">
    <property type="entry name" value="Histidine biosynthesis trifunctional protein"/>
    <property type="match status" value="1"/>
</dbReference>
<dbReference type="Gene3D" id="3.40.50.1980">
    <property type="entry name" value="Nitrogenase molybdenum iron protein domain"/>
    <property type="match status" value="2"/>
</dbReference>
<keyword evidence="17" id="KW-0511">Multifunctional enzyme</keyword>
<protein>
    <recommendedName>
        <fullName evidence="19">Histidine biosynthesis trifunctional protein</fullName>
    </recommendedName>
    <domain>
        <recommendedName>
            <fullName evidence="19">Phosphoribosyl-AMP cyclohydrolase</fullName>
            <ecNumber evidence="19">3.5.4.19</ecNumber>
        </recommendedName>
    </domain>
    <domain>
        <recommendedName>
            <fullName evidence="19">Phosphoribosyl-ATP pyrophosphohydrolase</fullName>
            <ecNumber evidence="19">3.6.1.31</ecNumber>
        </recommendedName>
    </domain>
    <domain>
        <recommendedName>
            <fullName evidence="19">Histidinol dehydrogenase</fullName>
            <shortName evidence="19">HDH</shortName>
            <ecNumber evidence="19">1.1.1.23</ecNumber>
        </recommendedName>
    </domain>
</protein>
<keyword evidence="15 19" id="KW-0520">NAD</keyword>
<evidence type="ECO:0000256" key="20">
    <source>
        <dbReference type="SAM" id="MobiDB-lite"/>
    </source>
</evidence>
<keyword evidence="10 19" id="KW-0547">Nucleotide-binding</keyword>
<dbReference type="PANTHER" id="PTHR21256">
    <property type="entry name" value="HISTIDINOL DEHYDROGENASE HDH"/>
    <property type="match status" value="1"/>
</dbReference>
<dbReference type="NCBIfam" id="TIGR03188">
    <property type="entry name" value="histidine_hisI"/>
    <property type="match status" value="1"/>
</dbReference>
<dbReference type="InterPro" id="IPR021130">
    <property type="entry name" value="PRib-ATP_PPHydrolase-like"/>
</dbReference>
<dbReference type="InterPro" id="IPR038019">
    <property type="entry name" value="PRib_AMP_CycHydrolase_sf"/>
</dbReference>
<proteinExistence type="inferred from homology"/>
<feature type="domain" description="Phosphoribosyl-AMP cyclohydrolase" evidence="21">
    <location>
        <begin position="215"/>
        <end position="286"/>
    </location>
</feature>
<evidence type="ECO:0000256" key="5">
    <source>
        <dbReference type="ARBA" id="ARBA00005169"/>
    </source>
</evidence>
<gene>
    <name evidence="22" type="ORF">GSI_00805</name>
</gene>
<dbReference type="HAMAP" id="MF_01024">
    <property type="entry name" value="HisD"/>
    <property type="match status" value="1"/>
</dbReference>
<accession>A0A2G8STS7</accession>
<evidence type="ECO:0000313" key="22">
    <source>
        <dbReference type="EMBL" id="PIL37113.1"/>
    </source>
</evidence>
<evidence type="ECO:0000256" key="19">
    <source>
        <dbReference type="PIRNR" id="PIRNR001257"/>
    </source>
</evidence>
<dbReference type="FunFam" id="1.10.287.1080:FF:000002">
    <property type="entry name" value="Histidine biosynthesis bifunctional protein HisIE"/>
    <property type="match status" value="1"/>
</dbReference>
<comment type="cofactor">
    <cofactor evidence="3">
        <name>Zn(2+)</name>
        <dbReference type="ChEBI" id="CHEBI:29105"/>
    </cofactor>
</comment>
<dbReference type="InterPro" id="IPR002496">
    <property type="entry name" value="PRib_AMP_CycHydrolase_dom"/>
</dbReference>
<comment type="similarity">
    <text evidence="7 19">In the C-terminal section; belongs to the histidinol dehydrogenase family.</text>
</comment>
<dbReference type="SUPFAM" id="SSF141734">
    <property type="entry name" value="HisI-like"/>
    <property type="match status" value="1"/>
</dbReference>
<dbReference type="PROSITE" id="PS00611">
    <property type="entry name" value="HISOL_DEHYDROGENASE"/>
    <property type="match status" value="1"/>
</dbReference>
<evidence type="ECO:0000256" key="18">
    <source>
        <dbReference type="ARBA" id="ARBA00049489"/>
    </source>
</evidence>
<keyword evidence="12" id="KW-0862">Zinc</keyword>
<evidence type="ECO:0000256" key="12">
    <source>
        <dbReference type="ARBA" id="ARBA00022833"/>
    </source>
</evidence>
<comment type="pathway">
    <text evidence="6">Amino-acid biosynthesis; L-histidine biosynthesis; L-histidine from 5-phospho-alpha-D-ribose 1-diphosphate: step 2/9.</text>
</comment>
<dbReference type="EC" id="3.5.4.19" evidence="19"/>
<name>A0A2G8STS7_9APHY</name>
<evidence type="ECO:0000256" key="11">
    <source>
        <dbReference type="ARBA" id="ARBA00022801"/>
    </source>
</evidence>
<dbReference type="EC" id="1.1.1.23" evidence="19"/>
<dbReference type="Gene3D" id="1.10.287.1080">
    <property type="entry name" value="MazG-like"/>
    <property type="match status" value="1"/>
</dbReference>
<dbReference type="Proteomes" id="UP000230002">
    <property type="component" value="Unassembled WGS sequence"/>
</dbReference>
<dbReference type="SUPFAM" id="SSF53720">
    <property type="entry name" value="ALDH-like"/>
    <property type="match status" value="1"/>
</dbReference>
<dbReference type="GO" id="GO:0004635">
    <property type="term" value="F:phosphoribosyl-AMP cyclohydrolase activity"/>
    <property type="evidence" value="ECO:0007669"/>
    <property type="project" value="UniProtKB-UniRule"/>
</dbReference>
<dbReference type="AlphaFoldDB" id="A0A2G8STS7"/>
<comment type="caution">
    <text evidence="22">The sequence shown here is derived from an EMBL/GenBank/DDBJ whole genome shotgun (WGS) entry which is preliminary data.</text>
</comment>
<dbReference type="GO" id="GO:0005524">
    <property type="term" value="F:ATP binding"/>
    <property type="evidence" value="ECO:0007669"/>
    <property type="project" value="UniProtKB-UniRule"/>
</dbReference>
<keyword evidence="13 19" id="KW-0067">ATP-binding</keyword>
<evidence type="ECO:0000256" key="15">
    <source>
        <dbReference type="ARBA" id="ARBA00023027"/>
    </source>
</evidence>
<dbReference type="OrthoDB" id="1703565at2759"/>
<keyword evidence="9" id="KW-0479">Metal-binding</keyword>
<dbReference type="Pfam" id="PF00815">
    <property type="entry name" value="Histidinol_dh"/>
    <property type="match status" value="1"/>
</dbReference>
<keyword evidence="8 19" id="KW-0028">Amino-acid biosynthesis</keyword>
<evidence type="ECO:0000256" key="9">
    <source>
        <dbReference type="ARBA" id="ARBA00022723"/>
    </source>
</evidence>
<evidence type="ECO:0000259" key="21">
    <source>
        <dbReference type="Pfam" id="PF01502"/>
    </source>
</evidence>
<evidence type="ECO:0000256" key="4">
    <source>
        <dbReference type="ARBA" id="ARBA00004940"/>
    </source>
</evidence>
<keyword evidence="11 19" id="KW-0378">Hydrolase</keyword>